<dbReference type="GO" id="GO:0004556">
    <property type="term" value="F:alpha-amylase activity"/>
    <property type="evidence" value="ECO:0007669"/>
    <property type="project" value="UniProtKB-UniRule"/>
</dbReference>
<dbReference type="Proteomes" id="UP000199103">
    <property type="component" value="Chromosome I"/>
</dbReference>
<evidence type="ECO:0000256" key="4">
    <source>
        <dbReference type="RuleBase" id="RU003615"/>
    </source>
</evidence>
<accession>A0A1H1RCG1</accession>
<sequence length="434" mass="47971">MIDWSGTAIWWQVYPLGFVGAEPSRLPAGRLEHRLPDVSWLDHLISLGCNGLLLGPIFESESHGYDTVDHLAIDRRLGDDHDFDRLVAAAHDRGIRVLLDGVFNHLGRAHPRVRAAVQDGPDSEAGRWLRWTERDGQPVPDNFEGHDRLVALNHDHPPVAELVTGVLDRWLQRGVDGWRLDAAYQVPAAFWAGVLPVIRERHPQAWFVGEMIHGDYAGYAAASGLDSITQYELWKAIWSSINDHNFFELSWALQRHADFVAAFQPLTFIGNHDVTRIASMITDERHLPHAVALLFFLPGVPSVYYGDGDGLPGVKEDRLGGDDAIRPAFPPTPDQLTPAVDGLPDLYRQLIAVRRRHRYLADATVDVELLEDERLVLAASGRAADESVLRLILNLSDEPLSTDSSAGDAVLAASAPGRPPGDVEPHGWCILAAE</sequence>
<gene>
    <name evidence="7" type="ORF">SAMN04489812_1596</name>
</gene>
<dbReference type="InterPro" id="IPR006046">
    <property type="entry name" value="Alpha_amylase"/>
</dbReference>
<dbReference type="SUPFAM" id="SSF51445">
    <property type="entry name" value="(Trans)glycosidases"/>
    <property type="match status" value="1"/>
</dbReference>
<dbReference type="OrthoDB" id="9802433at2"/>
<dbReference type="EC" id="3.2.1.1" evidence="5"/>
<dbReference type="EMBL" id="LT629772">
    <property type="protein sequence ID" value="SDS33411.1"/>
    <property type="molecule type" value="Genomic_DNA"/>
</dbReference>
<dbReference type="PANTHER" id="PTHR10357:SF210">
    <property type="entry name" value="MALTODEXTRIN GLUCOSIDASE"/>
    <property type="match status" value="1"/>
</dbReference>
<evidence type="ECO:0000256" key="3">
    <source>
        <dbReference type="ARBA" id="ARBA00023295"/>
    </source>
</evidence>
<reference evidence="7 8" key="1">
    <citation type="submission" date="2016-10" db="EMBL/GenBank/DDBJ databases">
        <authorList>
            <person name="de Groot N.N."/>
        </authorList>
    </citation>
    <scope>NUCLEOTIDE SEQUENCE [LARGE SCALE GENOMIC DNA]</scope>
    <source>
        <strain evidence="7 8">DSM 21800</strain>
    </source>
</reference>
<protein>
    <recommendedName>
        <fullName evidence="5">Alpha-amylase</fullName>
        <ecNumber evidence="5">3.2.1.1</ecNumber>
    </recommendedName>
</protein>
<dbReference type="STRING" id="630515.SAMN04489812_1596"/>
<keyword evidence="3 5" id="KW-0326">Glycosidase</keyword>
<name>A0A1H1RCG1_9ACTN</name>
<dbReference type="Gene3D" id="3.20.20.80">
    <property type="entry name" value="Glycosidases"/>
    <property type="match status" value="1"/>
</dbReference>
<keyword evidence="8" id="KW-1185">Reference proteome</keyword>
<proteinExistence type="inferred from homology"/>
<evidence type="ECO:0000256" key="2">
    <source>
        <dbReference type="ARBA" id="ARBA00022801"/>
    </source>
</evidence>
<dbReference type="SMART" id="SM00642">
    <property type="entry name" value="Aamy"/>
    <property type="match status" value="1"/>
</dbReference>
<evidence type="ECO:0000259" key="6">
    <source>
        <dbReference type="SMART" id="SM00642"/>
    </source>
</evidence>
<comment type="similarity">
    <text evidence="1 4">Belongs to the glycosyl hydrolase 13 family.</text>
</comment>
<dbReference type="GO" id="GO:0043169">
    <property type="term" value="F:cation binding"/>
    <property type="evidence" value="ECO:0007669"/>
    <property type="project" value="InterPro"/>
</dbReference>
<dbReference type="GO" id="GO:0005975">
    <property type="term" value="P:carbohydrate metabolic process"/>
    <property type="evidence" value="ECO:0007669"/>
    <property type="project" value="InterPro"/>
</dbReference>
<evidence type="ECO:0000256" key="5">
    <source>
        <dbReference type="RuleBase" id="RU361134"/>
    </source>
</evidence>
<dbReference type="PANTHER" id="PTHR10357">
    <property type="entry name" value="ALPHA-AMYLASE FAMILY MEMBER"/>
    <property type="match status" value="1"/>
</dbReference>
<comment type="catalytic activity">
    <reaction evidence="5">
        <text>Endohydrolysis of (1-&gt;4)-alpha-D-glucosidic linkages in polysaccharides containing three or more (1-&gt;4)-alpha-linked D-glucose units.</text>
        <dbReference type="EC" id="3.2.1.1"/>
    </reaction>
</comment>
<keyword evidence="2 5" id="KW-0378">Hydrolase</keyword>
<evidence type="ECO:0000313" key="7">
    <source>
        <dbReference type="EMBL" id="SDS33411.1"/>
    </source>
</evidence>
<organism evidence="7 8">
    <name type="scientific">Microlunatus soli</name>
    <dbReference type="NCBI Taxonomy" id="630515"/>
    <lineage>
        <taxon>Bacteria</taxon>
        <taxon>Bacillati</taxon>
        <taxon>Actinomycetota</taxon>
        <taxon>Actinomycetes</taxon>
        <taxon>Propionibacteriales</taxon>
        <taxon>Propionibacteriaceae</taxon>
        <taxon>Microlunatus</taxon>
    </lineage>
</organism>
<dbReference type="AlphaFoldDB" id="A0A1H1RCG1"/>
<dbReference type="InterPro" id="IPR006047">
    <property type="entry name" value="GH13_cat_dom"/>
</dbReference>
<dbReference type="InterPro" id="IPR017853">
    <property type="entry name" value="GH"/>
</dbReference>
<dbReference type="RefSeq" id="WP_091522611.1">
    <property type="nucleotide sequence ID" value="NZ_LT629772.1"/>
</dbReference>
<feature type="domain" description="Glycosyl hydrolase family 13 catalytic" evidence="6">
    <location>
        <begin position="12"/>
        <end position="354"/>
    </location>
</feature>
<dbReference type="CDD" id="cd11354">
    <property type="entry name" value="AmyAc_bac_CMD_like"/>
    <property type="match status" value="1"/>
</dbReference>
<dbReference type="PRINTS" id="PR00110">
    <property type="entry name" value="ALPHAAMYLASE"/>
</dbReference>
<keyword evidence="5" id="KW-0119">Carbohydrate metabolism</keyword>
<dbReference type="Pfam" id="PF00128">
    <property type="entry name" value="Alpha-amylase"/>
    <property type="match status" value="1"/>
</dbReference>
<evidence type="ECO:0000256" key="1">
    <source>
        <dbReference type="ARBA" id="ARBA00008061"/>
    </source>
</evidence>
<evidence type="ECO:0000313" key="8">
    <source>
        <dbReference type="Proteomes" id="UP000199103"/>
    </source>
</evidence>